<evidence type="ECO:0000313" key="3">
    <source>
        <dbReference type="EMBL" id="MCY0385774.1"/>
    </source>
</evidence>
<sequence length="95" mass="9598">MNKKMTPAYRAIATVAAGTALAILSVALSPAAFAQSTGATPPNGANATTTMSPGTSANSSYSPPVDDYKKKSTTTRRHRASKKTGTPASTVPAAE</sequence>
<gene>
    <name evidence="3" type="ORF">OVY01_00660</name>
</gene>
<feature type="compositionally biased region" description="Basic residues" evidence="1">
    <location>
        <begin position="71"/>
        <end position="82"/>
    </location>
</feature>
<dbReference type="Proteomes" id="UP001082899">
    <property type="component" value="Unassembled WGS sequence"/>
</dbReference>
<dbReference type="EMBL" id="JAPMXC010000001">
    <property type="protein sequence ID" value="MCY0385774.1"/>
    <property type="molecule type" value="Genomic_DNA"/>
</dbReference>
<feature type="signal peptide" evidence="2">
    <location>
        <begin position="1"/>
        <end position="34"/>
    </location>
</feature>
<keyword evidence="2" id="KW-0732">Signal</keyword>
<organism evidence="3 4">
    <name type="scientific">Robbsia betulipollinis</name>
    <dbReference type="NCBI Taxonomy" id="2981849"/>
    <lineage>
        <taxon>Bacteria</taxon>
        <taxon>Pseudomonadati</taxon>
        <taxon>Pseudomonadota</taxon>
        <taxon>Betaproteobacteria</taxon>
        <taxon>Burkholderiales</taxon>
        <taxon>Burkholderiaceae</taxon>
        <taxon>Robbsia</taxon>
    </lineage>
</organism>
<protein>
    <submittedName>
        <fullName evidence="3">Uncharacterized protein</fullName>
    </submittedName>
</protein>
<feature type="compositionally biased region" description="Polar residues" evidence="1">
    <location>
        <begin position="51"/>
        <end position="62"/>
    </location>
</feature>
<evidence type="ECO:0000256" key="1">
    <source>
        <dbReference type="SAM" id="MobiDB-lite"/>
    </source>
</evidence>
<dbReference type="RefSeq" id="WP_267844893.1">
    <property type="nucleotide sequence ID" value="NZ_JAPMXC010000001.1"/>
</dbReference>
<name>A0ABT3ZGX9_9BURK</name>
<reference evidence="3" key="1">
    <citation type="submission" date="2022-11" db="EMBL/GenBank/DDBJ databases">
        <title>Robbsia betulipollinis sp. nov., isolated from pollen of birch (Betula pendula).</title>
        <authorList>
            <person name="Shi H."/>
            <person name="Ambika Manirajan B."/>
            <person name="Ratering S."/>
            <person name="Geissler-Plaum R."/>
            <person name="Schnell S."/>
        </authorList>
    </citation>
    <scope>NUCLEOTIDE SEQUENCE</scope>
    <source>
        <strain evidence="3">Bb-Pol-6</strain>
    </source>
</reference>
<keyword evidence="4" id="KW-1185">Reference proteome</keyword>
<evidence type="ECO:0000256" key="2">
    <source>
        <dbReference type="SAM" id="SignalP"/>
    </source>
</evidence>
<proteinExistence type="predicted"/>
<feature type="chain" id="PRO_5046192606" evidence="2">
    <location>
        <begin position="35"/>
        <end position="95"/>
    </location>
</feature>
<accession>A0ABT3ZGX9</accession>
<evidence type="ECO:0000313" key="4">
    <source>
        <dbReference type="Proteomes" id="UP001082899"/>
    </source>
</evidence>
<comment type="caution">
    <text evidence="3">The sequence shown here is derived from an EMBL/GenBank/DDBJ whole genome shotgun (WGS) entry which is preliminary data.</text>
</comment>
<feature type="region of interest" description="Disordered" evidence="1">
    <location>
        <begin position="34"/>
        <end position="95"/>
    </location>
</feature>
<feature type="compositionally biased region" description="Low complexity" evidence="1">
    <location>
        <begin position="37"/>
        <end position="50"/>
    </location>
</feature>